<keyword evidence="4" id="KW-1185">Reference proteome</keyword>
<dbReference type="Gene3D" id="3.40.190.10">
    <property type="entry name" value="Periplasmic binding protein-like II"/>
    <property type="match status" value="1"/>
</dbReference>
<dbReference type="AlphaFoldDB" id="A0A9X4QRS5"/>
<dbReference type="SUPFAM" id="SSF53850">
    <property type="entry name" value="Periplasmic binding protein-like II"/>
    <property type="match status" value="1"/>
</dbReference>
<dbReference type="Proteomes" id="UP001153404">
    <property type="component" value="Unassembled WGS sequence"/>
</dbReference>
<evidence type="ECO:0000256" key="1">
    <source>
        <dbReference type="SAM" id="MobiDB-lite"/>
    </source>
</evidence>
<dbReference type="Pfam" id="PF13416">
    <property type="entry name" value="SBP_bac_8"/>
    <property type="match status" value="1"/>
</dbReference>
<feature type="region of interest" description="Disordered" evidence="1">
    <location>
        <begin position="27"/>
        <end position="50"/>
    </location>
</feature>
<sequence>MQTKKRIAQLAVLSLIGTMSLAACGSNNNEGASSSPASSGSAGASASASAPASGSASAPASAADISGKVTYAQWGTNVETEQTKELLKGFSEKYPNVEVEVVSKDWGTYWTALTAQAAAKDLPDVYKISYAYVDKYAKIGAMKDLTDLIASTGFDTSNFEPGVLAAHQVDGKQVSLPRDANTIVLYYNKGLFDDPKTNPAGAAYPAGELTWDQALDIAKKMTLDRKGKTAADADFDAKNIVQWGLTVDAAGSADSVLEPQIESNGGKLVNDDKSLGLESPEAKQVLEFYRDLITKHHVTPTFSQSQSLAKEPFLTMTTGKVAMSFAGSWSASEFIKANIKFDTVLPPKFKETKTVVQVAGNAMSPYSKNEQAAWALLSWLGGPDGQIALAQQGQSIPANKAAAETYLAKDEGYNKQTFIDAQKYAISAPFFDGKEKLLWEIIPQKLAPALSGKGELDGVVKEIGSLYGK</sequence>
<evidence type="ECO:0000313" key="3">
    <source>
        <dbReference type="EMBL" id="MDG0808544.1"/>
    </source>
</evidence>
<feature type="compositionally biased region" description="Low complexity" evidence="1">
    <location>
        <begin position="31"/>
        <end position="50"/>
    </location>
</feature>
<gene>
    <name evidence="3" type="ORF">OMP40_03335</name>
</gene>
<dbReference type="PROSITE" id="PS51257">
    <property type="entry name" value="PROKAR_LIPOPROTEIN"/>
    <property type="match status" value="1"/>
</dbReference>
<protein>
    <submittedName>
        <fullName evidence="3">Sugar ABC transporter substrate-binding protein</fullName>
    </submittedName>
</protein>
<keyword evidence="2" id="KW-0732">Signal</keyword>
<proteinExistence type="predicted"/>
<evidence type="ECO:0000256" key="2">
    <source>
        <dbReference type="SAM" id="SignalP"/>
    </source>
</evidence>
<feature type="chain" id="PRO_5040753628" evidence="2">
    <location>
        <begin position="23"/>
        <end position="469"/>
    </location>
</feature>
<name>A0A9X4QRS5_9BACL</name>
<feature type="signal peptide" evidence="2">
    <location>
        <begin position="1"/>
        <end position="22"/>
    </location>
</feature>
<dbReference type="InterPro" id="IPR050490">
    <property type="entry name" value="Bact_solute-bd_prot1"/>
</dbReference>
<reference evidence="3" key="1">
    <citation type="submission" date="2022-10" db="EMBL/GenBank/DDBJ databases">
        <title>Comparative genomic analysis of Cohnella hashimotonis sp. nov., isolated from the International Space Station.</title>
        <authorList>
            <person name="Simpson A."/>
            <person name="Venkateswaran K."/>
        </authorList>
    </citation>
    <scope>NUCLEOTIDE SEQUENCE</scope>
    <source>
        <strain evidence="3">DSM 28161</strain>
    </source>
</reference>
<dbReference type="RefSeq" id="WP_277529091.1">
    <property type="nucleotide sequence ID" value="NZ_JAPDIA010000001.1"/>
</dbReference>
<dbReference type="PANTHER" id="PTHR43649:SF12">
    <property type="entry name" value="DIACETYLCHITOBIOSE BINDING PROTEIN DASA"/>
    <property type="match status" value="1"/>
</dbReference>
<dbReference type="InterPro" id="IPR006059">
    <property type="entry name" value="SBP"/>
</dbReference>
<comment type="caution">
    <text evidence="3">The sequence shown here is derived from an EMBL/GenBank/DDBJ whole genome shotgun (WGS) entry which is preliminary data.</text>
</comment>
<dbReference type="CDD" id="cd13585">
    <property type="entry name" value="PBP2_TMBP_like"/>
    <property type="match status" value="1"/>
</dbReference>
<dbReference type="PANTHER" id="PTHR43649">
    <property type="entry name" value="ARABINOSE-BINDING PROTEIN-RELATED"/>
    <property type="match status" value="1"/>
</dbReference>
<dbReference type="EMBL" id="JAPDIA010000001">
    <property type="protein sequence ID" value="MDG0808544.1"/>
    <property type="molecule type" value="Genomic_DNA"/>
</dbReference>
<evidence type="ECO:0000313" key="4">
    <source>
        <dbReference type="Proteomes" id="UP001153404"/>
    </source>
</evidence>
<accession>A0A9X4QRS5</accession>
<organism evidence="3 4">
    <name type="scientific">Cohnella rhizosphaerae</name>
    <dbReference type="NCBI Taxonomy" id="1457232"/>
    <lineage>
        <taxon>Bacteria</taxon>
        <taxon>Bacillati</taxon>
        <taxon>Bacillota</taxon>
        <taxon>Bacilli</taxon>
        <taxon>Bacillales</taxon>
        <taxon>Paenibacillaceae</taxon>
        <taxon>Cohnella</taxon>
    </lineage>
</organism>